<protein>
    <recommendedName>
        <fullName evidence="9">PH domain-containing protein</fullName>
    </recommendedName>
</protein>
<gene>
    <name evidence="10" type="ORF">GDO81_018124</name>
</gene>
<dbReference type="CDD" id="cd13275">
    <property type="entry name" value="PH_M-RIP"/>
    <property type="match status" value="1"/>
</dbReference>
<dbReference type="PROSITE" id="PS50003">
    <property type="entry name" value="PH_DOMAIN"/>
    <property type="match status" value="1"/>
</dbReference>
<dbReference type="Gene3D" id="2.30.29.30">
    <property type="entry name" value="Pleckstrin-homology domain (PH domain)/Phosphotyrosine-binding domain (PTB)"/>
    <property type="match status" value="1"/>
</dbReference>
<dbReference type="InterPro" id="IPR052223">
    <property type="entry name" value="Actin_Cytoskeleton_Reg"/>
</dbReference>
<keyword evidence="4 7" id="KW-0175">Coiled coil</keyword>
<dbReference type="EMBL" id="WNYA01000009">
    <property type="protein sequence ID" value="KAG8556583.1"/>
    <property type="molecule type" value="Genomic_DNA"/>
</dbReference>
<evidence type="ECO:0000256" key="8">
    <source>
        <dbReference type="SAM" id="MobiDB-lite"/>
    </source>
</evidence>
<dbReference type="GO" id="GO:0051015">
    <property type="term" value="F:actin filament binding"/>
    <property type="evidence" value="ECO:0007669"/>
    <property type="project" value="TreeGrafter"/>
</dbReference>
<reference evidence="10" key="1">
    <citation type="thesis" date="2020" institute="ProQuest LLC" country="789 East Eisenhower Parkway, Ann Arbor, MI, USA">
        <title>Comparative Genomics and Chromosome Evolution.</title>
        <authorList>
            <person name="Mudd A.B."/>
        </authorList>
    </citation>
    <scope>NUCLEOTIDE SEQUENCE</scope>
    <source>
        <strain evidence="10">237g6f4</strain>
        <tissue evidence="10">Blood</tissue>
    </source>
</reference>
<proteinExistence type="predicted"/>
<dbReference type="Proteomes" id="UP000824782">
    <property type="component" value="Unassembled WGS sequence"/>
</dbReference>
<feature type="region of interest" description="Disordered" evidence="8">
    <location>
        <begin position="1"/>
        <end position="46"/>
    </location>
</feature>
<dbReference type="GO" id="GO:0015629">
    <property type="term" value="C:actin cytoskeleton"/>
    <property type="evidence" value="ECO:0007669"/>
    <property type="project" value="TreeGrafter"/>
</dbReference>
<dbReference type="SMART" id="SM00233">
    <property type="entry name" value="PH"/>
    <property type="match status" value="1"/>
</dbReference>
<keyword evidence="6" id="KW-0206">Cytoskeleton</keyword>
<comment type="subcellular location">
    <subcellularLocation>
        <location evidence="1">Cytoplasm</location>
        <location evidence="1">Cytoskeleton</location>
    </subcellularLocation>
</comment>
<feature type="compositionally biased region" description="Polar residues" evidence="8">
    <location>
        <begin position="11"/>
        <end position="21"/>
    </location>
</feature>
<dbReference type="InterPro" id="IPR011993">
    <property type="entry name" value="PH-like_dom_sf"/>
</dbReference>
<dbReference type="Pfam" id="PF00169">
    <property type="entry name" value="PH"/>
    <property type="match status" value="1"/>
</dbReference>
<dbReference type="GO" id="GO:1900026">
    <property type="term" value="P:positive regulation of substrate adhesion-dependent cell spreading"/>
    <property type="evidence" value="ECO:0007669"/>
    <property type="project" value="TreeGrafter"/>
</dbReference>
<feature type="coiled-coil region" evidence="7">
    <location>
        <begin position="308"/>
        <end position="335"/>
    </location>
</feature>
<dbReference type="SUPFAM" id="SSF50729">
    <property type="entry name" value="PH domain-like"/>
    <property type="match status" value="1"/>
</dbReference>
<dbReference type="FunFam" id="2.30.29.30:FF:000133">
    <property type="entry name" value="myosin phosphatase Rho-interacting protein isoform X1"/>
    <property type="match status" value="1"/>
</dbReference>
<keyword evidence="11" id="KW-1185">Reference proteome</keyword>
<evidence type="ECO:0000256" key="2">
    <source>
        <dbReference type="ARBA" id="ARBA00022490"/>
    </source>
</evidence>
<feature type="coiled-coil region" evidence="7">
    <location>
        <begin position="369"/>
        <end position="396"/>
    </location>
</feature>
<feature type="region of interest" description="Disordered" evidence="8">
    <location>
        <begin position="217"/>
        <end position="268"/>
    </location>
</feature>
<evidence type="ECO:0000256" key="1">
    <source>
        <dbReference type="ARBA" id="ARBA00004245"/>
    </source>
</evidence>
<evidence type="ECO:0000256" key="4">
    <source>
        <dbReference type="ARBA" id="ARBA00023054"/>
    </source>
</evidence>
<dbReference type="PANTHER" id="PTHR17271:SF10">
    <property type="entry name" value="TRIO AND F-ACTIN-BINDING PROTEIN"/>
    <property type="match status" value="1"/>
</dbReference>
<dbReference type="PANTHER" id="PTHR17271">
    <property type="entry name" value="PLECKSTRIN HOMOLOGY PH DOMAIN-CONTAINING PROTEIN"/>
    <property type="match status" value="1"/>
</dbReference>
<comment type="caution">
    <text evidence="10">The sequence shown here is derived from an EMBL/GenBank/DDBJ whole genome shotgun (WGS) entry which is preliminary data.</text>
</comment>
<evidence type="ECO:0000256" key="7">
    <source>
        <dbReference type="SAM" id="Coils"/>
    </source>
</evidence>
<feature type="compositionally biased region" description="Basic and acidic residues" evidence="8">
    <location>
        <begin position="227"/>
        <end position="241"/>
    </location>
</feature>
<evidence type="ECO:0000256" key="5">
    <source>
        <dbReference type="ARBA" id="ARBA00023203"/>
    </source>
</evidence>
<feature type="domain" description="PH" evidence="9">
    <location>
        <begin position="68"/>
        <end position="164"/>
    </location>
</feature>
<dbReference type="AlphaFoldDB" id="A0AAV7AD39"/>
<evidence type="ECO:0000313" key="10">
    <source>
        <dbReference type="EMBL" id="KAG8556583.1"/>
    </source>
</evidence>
<evidence type="ECO:0000259" key="9">
    <source>
        <dbReference type="PROSITE" id="PS50003"/>
    </source>
</evidence>
<evidence type="ECO:0000256" key="6">
    <source>
        <dbReference type="ARBA" id="ARBA00023212"/>
    </source>
</evidence>
<feature type="coiled-coil region" evidence="7">
    <location>
        <begin position="431"/>
        <end position="595"/>
    </location>
</feature>
<dbReference type="InterPro" id="IPR001849">
    <property type="entry name" value="PH_domain"/>
</dbReference>
<organism evidence="10 11">
    <name type="scientific">Engystomops pustulosus</name>
    <name type="common">Tungara frog</name>
    <name type="synonym">Physalaemus pustulosus</name>
    <dbReference type="NCBI Taxonomy" id="76066"/>
    <lineage>
        <taxon>Eukaryota</taxon>
        <taxon>Metazoa</taxon>
        <taxon>Chordata</taxon>
        <taxon>Craniata</taxon>
        <taxon>Vertebrata</taxon>
        <taxon>Euteleostomi</taxon>
        <taxon>Amphibia</taxon>
        <taxon>Batrachia</taxon>
        <taxon>Anura</taxon>
        <taxon>Neobatrachia</taxon>
        <taxon>Hyloidea</taxon>
        <taxon>Leptodactylidae</taxon>
        <taxon>Leiuperinae</taxon>
        <taxon>Engystomops</taxon>
    </lineage>
</organism>
<accession>A0AAV7AD39</accession>
<keyword evidence="3" id="KW-0597">Phosphoprotein</keyword>
<name>A0AAV7AD39_ENGPU</name>
<keyword evidence="2" id="KW-0963">Cytoplasm</keyword>
<keyword evidence="5" id="KW-0009">Actin-binding</keyword>
<evidence type="ECO:0000313" key="11">
    <source>
        <dbReference type="Proteomes" id="UP000824782"/>
    </source>
</evidence>
<sequence length="608" mass="69980">MFHDKSVVPLSKTSYVSNNPPLSHKKSMTKQFQHHEHSLADSNTTEYEEAYDTDMYLNTMAEHKPDLLNFKKGWMSLLDANGEWKKHWFVLTDSSLRYYRDSNAEEADELDGEIDLRTCTDVPEFAVQRNYGFQIHTSEGVFTLSAMTSGIRRNWIEALRKNVHPVSIPDVTKLSESNKENTFVATRQNQRPDELRLSSEVRTRKVELAGSRHGSFDYVELSPLSPGEDRDQRSEERRRWFEAPPGGDSSTTRRTVQTPLTEEQKQRLSDDIEAKWKELERLPLREAKQTALTCLLGGNRSKAGGENTAALEKQIQSLKMQLEKAKKEIEAQKGGVEGALPHGYISQEACEHSLSQMEKSHKQLLSELQRHHEWEIQRLRQEKDQLLAEEASATASVIEAIRAAHKEELQREVEKARTFQHGGSSGNDMLRRQHQSDMEALRRELQTLSERYSQKCLEIGALNQAAGEREKEVQRSQQDVKELMRQNQELNSRLSEEIGKLRSFMAGNGPSEGRSQAGEKNNAELEVLLRVKENELQYLRKEVSCLREDLQNMQKDKRYASEKYKDIYVELNNIKSRSEREIDQLKEHLRLAMAALREEAAMRNSVGE</sequence>
<evidence type="ECO:0000256" key="3">
    <source>
        <dbReference type="ARBA" id="ARBA00022553"/>
    </source>
</evidence>
<dbReference type="InterPro" id="IPR039597">
    <property type="entry name" value="M-RIP_PH"/>
</dbReference>
<feature type="compositionally biased region" description="Polar residues" evidence="8">
    <location>
        <begin position="248"/>
        <end position="261"/>
    </location>
</feature>